<organism evidence="2 3">
    <name type="scientific">Cotesia congregata</name>
    <name type="common">Parasitoid wasp</name>
    <name type="synonym">Apanteles congregatus</name>
    <dbReference type="NCBI Taxonomy" id="51543"/>
    <lineage>
        <taxon>Eukaryota</taxon>
        <taxon>Metazoa</taxon>
        <taxon>Ecdysozoa</taxon>
        <taxon>Arthropoda</taxon>
        <taxon>Hexapoda</taxon>
        <taxon>Insecta</taxon>
        <taxon>Pterygota</taxon>
        <taxon>Neoptera</taxon>
        <taxon>Endopterygota</taxon>
        <taxon>Hymenoptera</taxon>
        <taxon>Apocrita</taxon>
        <taxon>Ichneumonoidea</taxon>
        <taxon>Braconidae</taxon>
        <taxon>Microgastrinae</taxon>
        <taxon>Cotesia</taxon>
    </lineage>
</organism>
<feature type="compositionally biased region" description="Polar residues" evidence="1">
    <location>
        <begin position="198"/>
        <end position="207"/>
    </location>
</feature>
<dbReference type="OrthoDB" id="10368696at2759"/>
<gene>
    <name evidence="2" type="ORF">HICCMSTLAB_LOCUS9387</name>
</gene>
<feature type="non-terminal residue" evidence="2">
    <location>
        <position position="207"/>
    </location>
</feature>
<evidence type="ECO:0000313" key="3">
    <source>
        <dbReference type="Proteomes" id="UP000786811"/>
    </source>
</evidence>
<name>A0A8J2HKN1_COTCN</name>
<dbReference type="AlphaFoldDB" id="A0A8J2HKN1"/>
<accession>A0A8J2HKN1</accession>
<protein>
    <submittedName>
        <fullName evidence="2">Uncharacterized protein</fullName>
    </submittedName>
</protein>
<comment type="caution">
    <text evidence="2">The sequence shown here is derived from an EMBL/GenBank/DDBJ whole genome shotgun (WGS) entry which is preliminary data.</text>
</comment>
<dbReference type="EMBL" id="CAJNRD030001122">
    <property type="protein sequence ID" value="CAG5100106.1"/>
    <property type="molecule type" value="Genomic_DNA"/>
</dbReference>
<evidence type="ECO:0000313" key="2">
    <source>
        <dbReference type="EMBL" id="CAG5100106.1"/>
    </source>
</evidence>
<reference evidence="2" key="1">
    <citation type="submission" date="2021-04" db="EMBL/GenBank/DDBJ databases">
        <authorList>
            <person name="Chebbi M.A.C M."/>
        </authorList>
    </citation>
    <scope>NUCLEOTIDE SEQUENCE</scope>
</reference>
<feature type="region of interest" description="Disordered" evidence="1">
    <location>
        <begin position="163"/>
        <end position="207"/>
    </location>
</feature>
<dbReference type="Proteomes" id="UP000786811">
    <property type="component" value="Unassembled WGS sequence"/>
</dbReference>
<proteinExistence type="predicted"/>
<feature type="compositionally biased region" description="Polar residues" evidence="1">
    <location>
        <begin position="165"/>
        <end position="187"/>
    </location>
</feature>
<evidence type="ECO:0000256" key="1">
    <source>
        <dbReference type="SAM" id="MobiDB-lite"/>
    </source>
</evidence>
<sequence length="207" mass="23222">GLSPESDSPRAQPELHPLLLDHSAQQGVSKNLPIKKITMFRLTICSLLVIAVSAQPIYESSTELSHKVESTAANKTMTIDDVENDDHVNIIRALLLECMLEEASWTNYRESMEEGLQMKMTERNFSAFTEEFMKNITATRKAKCAPNANPNDYTPKPGYEFTVIATYQSPESNGQESSENGAENSHQGNEEDNEENHQYPSNDMFSE</sequence>
<keyword evidence="3" id="KW-1185">Reference proteome</keyword>